<feature type="transmembrane region" description="Helical" evidence="1">
    <location>
        <begin position="150"/>
        <end position="168"/>
    </location>
</feature>
<gene>
    <name evidence="2" type="ORF">BLEM_1766</name>
</gene>
<keyword evidence="1" id="KW-0472">Membrane</keyword>
<dbReference type="STRING" id="1603886.GCA_001895165_02230"/>
<organism evidence="2 3">
    <name type="scientific">Bifidobacterium lemurum</name>
    <dbReference type="NCBI Taxonomy" id="1603886"/>
    <lineage>
        <taxon>Bacteria</taxon>
        <taxon>Bacillati</taxon>
        <taxon>Actinomycetota</taxon>
        <taxon>Actinomycetes</taxon>
        <taxon>Bifidobacteriales</taxon>
        <taxon>Bifidobacteriaceae</taxon>
        <taxon>Bifidobacterium</taxon>
    </lineage>
</organism>
<name>A0A261FN15_9BIFI</name>
<evidence type="ECO:0000313" key="3">
    <source>
        <dbReference type="Proteomes" id="UP000216352"/>
    </source>
</evidence>
<keyword evidence="1" id="KW-1133">Transmembrane helix</keyword>
<feature type="transmembrane region" description="Helical" evidence="1">
    <location>
        <begin position="53"/>
        <end position="72"/>
    </location>
</feature>
<sequence>MFITWSMVIITAAVAMYACFLLIKRRDRQPAINSYMPLSAIVAGQSSGFFRQIVLRFTPIIIILIAELAVLSEMKVDFAAKMMALFMSTLLFSIATYGVSAAKAFGFGERLLNISVILLNCILSVALGITSLSFDYSCLAPSNFSSMIDSLWSSLSVALVIIVFFELLRNDPEEKQTESNALQGRKETLIIRSFSQQVQRYISVIKQESQKQSASPSLLTSILIYEDLNRPKWIRTVENLLVAIPGTKLTVGIAQVESTVPLSDEESISNAAQRLFNTQQEDISQMVGAVIKYNQSEQYVGAVMEIFSVLKRYNLLQENSQNQTS</sequence>
<reference evidence="2 3" key="1">
    <citation type="journal article" date="2017" name="BMC Genomics">
        <title>Comparative genomic and phylogenomic analyses of the Bifidobacteriaceae family.</title>
        <authorList>
            <person name="Lugli G.A."/>
            <person name="Milani C."/>
            <person name="Turroni F."/>
            <person name="Duranti S."/>
            <person name="Mancabelli L."/>
            <person name="Mangifesta M."/>
            <person name="Ferrario C."/>
            <person name="Modesto M."/>
            <person name="Mattarelli P."/>
            <person name="Jiri K."/>
            <person name="van Sinderen D."/>
            <person name="Ventura M."/>
        </authorList>
    </citation>
    <scope>NUCLEOTIDE SEQUENCE [LARGE SCALE GENOMIC DNA]</scope>
    <source>
        <strain evidence="2 3">DSM 28807</strain>
    </source>
</reference>
<dbReference type="AlphaFoldDB" id="A0A261FN15"/>
<evidence type="ECO:0000256" key="1">
    <source>
        <dbReference type="SAM" id="Phobius"/>
    </source>
</evidence>
<keyword evidence="3" id="KW-1185">Reference proteome</keyword>
<feature type="transmembrane region" description="Helical" evidence="1">
    <location>
        <begin position="6"/>
        <end position="23"/>
    </location>
</feature>
<protein>
    <submittedName>
        <fullName evidence="2">Uncharacterized protein</fullName>
    </submittedName>
</protein>
<dbReference type="OrthoDB" id="3196703at2"/>
<dbReference type="Proteomes" id="UP000216352">
    <property type="component" value="Unassembled WGS sequence"/>
</dbReference>
<keyword evidence="1" id="KW-0812">Transmembrane</keyword>
<accession>A0A261FN15</accession>
<comment type="caution">
    <text evidence="2">The sequence shown here is derived from an EMBL/GenBank/DDBJ whole genome shotgun (WGS) entry which is preliminary data.</text>
</comment>
<dbReference type="RefSeq" id="WP_072727066.1">
    <property type="nucleotide sequence ID" value="NZ_BDIS01000032.1"/>
</dbReference>
<proteinExistence type="predicted"/>
<feature type="transmembrane region" description="Helical" evidence="1">
    <location>
        <begin position="111"/>
        <end position="130"/>
    </location>
</feature>
<feature type="transmembrane region" description="Helical" evidence="1">
    <location>
        <begin position="78"/>
        <end position="99"/>
    </location>
</feature>
<dbReference type="EMBL" id="MWWX01000015">
    <property type="protein sequence ID" value="OZG60570.1"/>
    <property type="molecule type" value="Genomic_DNA"/>
</dbReference>
<evidence type="ECO:0000313" key="2">
    <source>
        <dbReference type="EMBL" id="OZG60570.1"/>
    </source>
</evidence>